<comment type="function">
    <text evidence="13">Cell wall formation.</text>
</comment>
<comment type="cofactor">
    <cofactor evidence="1">
        <name>Mn(2+)</name>
        <dbReference type="ChEBI" id="CHEBI:29035"/>
    </cofactor>
</comment>
<dbReference type="Proteomes" id="UP000255317">
    <property type="component" value="Unassembled WGS sequence"/>
</dbReference>
<feature type="binding site" evidence="15">
    <location>
        <position position="306"/>
    </location>
    <ligand>
        <name>Mg(2+)</name>
        <dbReference type="ChEBI" id="CHEBI:18420"/>
        <label>2</label>
    </ligand>
</feature>
<feature type="binding site" evidence="15">
    <location>
        <position position="304"/>
    </location>
    <ligand>
        <name>Mg(2+)</name>
        <dbReference type="ChEBI" id="CHEBI:18420"/>
        <label>1</label>
    </ligand>
</feature>
<keyword evidence="15" id="KW-0464">Manganese</keyword>
<protein>
    <recommendedName>
        <fullName evidence="4 13">D-alanine--D-alanine ligase</fullName>
        <ecNumber evidence="4 13">6.3.2.4</ecNumber>
    </recommendedName>
    <alternativeName>
        <fullName evidence="13">D-Ala-D-Ala ligase</fullName>
    </alternativeName>
    <alternativeName>
        <fullName evidence="13">D-alanylalanine synthetase</fullName>
    </alternativeName>
</protein>
<dbReference type="Pfam" id="PF01820">
    <property type="entry name" value="Dala_Dala_lig_N"/>
    <property type="match status" value="1"/>
</dbReference>
<dbReference type="GO" id="GO:0008716">
    <property type="term" value="F:D-alanine-D-alanine ligase activity"/>
    <property type="evidence" value="ECO:0007669"/>
    <property type="project" value="UniProtKB-UniRule"/>
</dbReference>
<comment type="similarity">
    <text evidence="3 13">Belongs to the D-alanine--D-alanine ligase family.</text>
</comment>
<evidence type="ECO:0000256" key="6">
    <source>
        <dbReference type="ARBA" id="ARBA00022598"/>
    </source>
</evidence>
<accession>A0A370Q3N8</accession>
<dbReference type="GO" id="GO:0005737">
    <property type="term" value="C:cytoplasm"/>
    <property type="evidence" value="ECO:0007669"/>
    <property type="project" value="UniProtKB-SubCell"/>
</dbReference>
<dbReference type="PROSITE" id="PS00843">
    <property type="entry name" value="DALA_DALA_LIGASE_1"/>
    <property type="match status" value="1"/>
</dbReference>
<dbReference type="NCBIfam" id="TIGR01205">
    <property type="entry name" value="D_ala_D_alaTIGR"/>
    <property type="match status" value="1"/>
</dbReference>
<evidence type="ECO:0000256" key="7">
    <source>
        <dbReference type="ARBA" id="ARBA00022741"/>
    </source>
</evidence>
<dbReference type="UniPathway" id="UPA00219"/>
<dbReference type="Gene3D" id="3.30.1490.20">
    <property type="entry name" value="ATP-grasp fold, A domain"/>
    <property type="match status" value="1"/>
</dbReference>
<dbReference type="SUPFAM" id="SSF52440">
    <property type="entry name" value="PreATP-grasp domain"/>
    <property type="match status" value="1"/>
</dbReference>
<evidence type="ECO:0000256" key="14">
    <source>
        <dbReference type="PIRSR" id="PIRSR039102-1"/>
    </source>
</evidence>
<keyword evidence="8 16" id="KW-0067">ATP-binding</keyword>
<sequence>MRLVIFLVNVTINAFGMDKKNIAVVMGGYSSEFEISLNSGAVVCEALDASVYNVFAIHILKDGWLYVAENGSRQPIDKANFSFMANGEKIVPDVIFNTVHGTPGEDGYLQAYWNLLGIPHTSPNFYQSALSFNKRDCLSVLKGFGVKCANSYYINKGIEYKAENIIKIVGLPCFVKPNRAGSSYGISKVNHLEDFDAAVQNAFTEDTEVLVETALVGTEVSVGVYKLDGEIKAFMPTEIVSENEFFDYEAKYLGQSQEITPARISSEETERVQEEARKVYSILGMSGVTRSEFIIQKGEPYLIETNTTPGLSKESIIPKQVRQAGMVLGDFFGSLIEEAFKARG</sequence>
<feature type="binding site" evidence="15">
    <location>
        <position position="304"/>
    </location>
    <ligand>
        <name>Mg(2+)</name>
        <dbReference type="ChEBI" id="CHEBI:18420"/>
        <label>2</label>
    </ligand>
</feature>
<evidence type="ECO:0000256" key="4">
    <source>
        <dbReference type="ARBA" id="ARBA00012216"/>
    </source>
</evidence>
<evidence type="ECO:0000256" key="12">
    <source>
        <dbReference type="ARBA" id="ARBA00047614"/>
    </source>
</evidence>
<evidence type="ECO:0000256" key="11">
    <source>
        <dbReference type="ARBA" id="ARBA00023316"/>
    </source>
</evidence>
<evidence type="ECO:0000256" key="8">
    <source>
        <dbReference type="ARBA" id="ARBA00022840"/>
    </source>
</evidence>
<keyword evidence="10 13" id="KW-0573">Peptidoglycan synthesis</keyword>
<evidence type="ECO:0000313" key="18">
    <source>
        <dbReference type="EMBL" id="RDK82956.1"/>
    </source>
</evidence>
<evidence type="ECO:0000313" key="19">
    <source>
        <dbReference type="Proteomes" id="UP000255317"/>
    </source>
</evidence>
<dbReference type="SUPFAM" id="SSF56059">
    <property type="entry name" value="Glutathione synthetase ATP-binding domain-like"/>
    <property type="match status" value="1"/>
</dbReference>
<keyword evidence="19" id="KW-1185">Reference proteome</keyword>
<evidence type="ECO:0000256" key="2">
    <source>
        <dbReference type="ARBA" id="ARBA00004496"/>
    </source>
</evidence>
<dbReference type="PANTHER" id="PTHR23132:SF23">
    <property type="entry name" value="D-ALANINE--D-ALANINE LIGASE B"/>
    <property type="match status" value="1"/>
</dbReference>
<keyword evidence="15" id="KW-0460">Magnesium</keyword>
<feature type="domain" description="ATP-grasp" evidence="17">
    <location>
        <begin position="138"/>
        <end position="337"/>
    </location>
</feature>
<dbReference type="Gene3D" id="3.30.470.20">
    <property type="entry name" value="ATP-grasp fold, B domain"/>
    <property type="match status" value="1"/>
</dbReference>
<dbReference type="InterPro" id="IPR013815">
    <property type="entry name" value="ATP_grasp_subdomain_1"/>
</dbReference>
<keyword evidence="5 13" id="KW-0963">Cytoplasm</keyword>
<gene>
    <name evidence="13" type="primary">ddl</name>
    <name evidence="18" type="ORF">C8D94_1107</name>
</gene>
<dbReference type="EC" id="6.3.2.4" evidence="4 13"/>
<dbReference type="InterPro" id="IPR011127">
    <property type="entry name" value="Dala_Dala_lig_N"/>
</dbReference>
<dbReference type="InterPro" id="IPR016185">
    <property type="entry name" value="PreATP-grasp_dom_sf"/>
</dbReference>
<feature type="active site" evidence="14">
    <location>
        <position position="182"/>
    </location>
</feature>
<feature type="active site" evidence="14">
    <location>
        <position position="32"/>
    </location>
</feature>
<dbReference type="GO" id="GO:0005524">
    <property type="term" value="F:ATP binding"/>
    <property type="evidence" value="ECO:0007669"/>
    <property type="project" value="UniProtKB-UniRule"/>
</dbReference>
<reference evidence="18 19" key="1">
    <citation type="submission" date="2018-07" db="EMBL/GenBank/DDBJ databases">
        <title>Genomic Encyclopedia of Type Strains, Phase IV (KMG-IV): sequencing the most valuable type-strain genomes for metagenomic binning, comparative biology and taxonomic classification.</title>
        <authorList>
            <person name="Goeker M."/>
        </authorList>
    </citation>
    <scope>NUCLEOTIDE SEQUENCE [LARGE SCALE GENOMIC DNA]</scope>
    <source>
        <strain evidence="18 19">DSM 101478</strain>
    </source>
</reference>
<dbReference type="InterPro" id="IPR005905">
    <property type="entry name" value="D_ala_D_ala"/>
</dbReference>
<evidence type="ECO:0000256" key="15">
    <source>
        <dbReference type="PIRSR" id="PIRSR039102-3"/>
    </source>
</evidence>
<dbReference type="Gene3D" id="3.40.50.20">
    <property type="match status" value="1"/>
</dbReference>
<dbReference type="GO" id="GO:0071555">
    <property type="term" value="P:cell wall organization"/>
    <property type="evidence" value="ECO:0007669"/>
    <property type="project" value="UniProtKB-KW"/>
</dbReference>
<dbReference type="EMBL" id="QRAO01000010">
    <property type="protein sequence ID" value="RDK82956.1"/>
    <property type="molecule type" value="Genomic_DNA"/>
</dbReference>
<keyword evidence="6 13" id="KW-0436">Ligase</keyword>
<comment type="pathway">
    <text evidence="13">Cell wall biogenesis; peptidoglycan biosynthesis.</text>
</comment>
<feature type="active site" evidence="14">
    <location>
        <position position="315"/>
    </location>
</feature>
<dbReference type="PIRSF" id="PIRSF039102">
    <property type="entry name" value="Ddl/VanB"/>
    <property type="match status" value="1"/>
</dbReference>
<dbReference type="InterPro" id="IPR011095">
    <property type="entry name" value="Dala_Dala_lig_C"/>
</dbReference>
<evidence type="ECO:0000256" key="16">
    <source>
        <dbReference type="PROSITE-ProRule" id="PRU00409"/>
    </source>
</evidence>
<dbReference type="NCBIfam" id="NF002527">
    <property type="entry name" value="PRK01966.1-3"/>
    <property type="match status" value="1"/>
</dbReference>
<keyword evidence="9 13" id="KW-0133">Cell shape</keyword>
<evidence type="ECO:0000256" key="9">
    <source>
        <dbReference type="ARBA" id="ARBA00022960"/>
    </source>
</evidence>
<evidence type="ECO:0000256" key="1">
    <source>
        <dbReference type="ARBA" id="ARBA00001936"/>
    </source>
</evidence>
<keyword evidence="11 13" id="KW-0961">Cell wall biogenesis/degradation</keyword>
<evidence type="ECO:0000256" key="13">
    <source>
        <dbReference type="HAMAP-Rule" id="MF_00047"/>
    </source>
</evidence>
<dbReference type="PROSITE" id="PS00844">
    <property type="entry name" value="DALA_DALA_LIGASE_2"/>
    <property type="match status" value="1"/>
</dbReference>
<dbReference type="PROSITE" id="PS50975">
    <property type="entry name" value="ATP_GRASP"/>
    <property type="match status" value="1"/>
</dbReference>
<proteinExistence type="inferred from homology"/>
<evidence type="ECO:0000259" key="17">
    <source>
        <dbReference type="PROSITE" id="PS50975"/>
    </source>
</evidence>
<dbReference type="Pfam" id="PF07478">
    <property type="entry name" value="Dala_Dala_lig_C"/>
    <property type="match status" value="1"/>
</dbReference>
<dbReference type="GO" id="GO:0046872">
    <property type="term" value="F:metal ion binding"/>
    <property type="evidence" value="ECO:0007669"/>
    <property type="project" value="UniProtKB-KW"/>
</dbReference>
<comment type="cofactor">
    <cofactor evidence="15">
        <name>Mg(2+)</name>
        <dbReference type="ChEBI" id="CHEBI:18420"/>
    </cofactor>
    <cofactor evidence="15">
        <name>Mn(2+)</name>
        <dbReference type="ChEBI" id="CHEBI:29035"/>
    </cofactor>
    <text evidence="15">Binds 2 magnesium or manganese ions per subunit.</text>
</comment>
<keyword evidence="15" id="KW-0479">Metal-binding</keyword>
<dbReference type="GO" id="GO:0008360">
    <property type="term" value="P:regulation of cell shape"/>
    <property type="evidence" value="ECO:0007669"/>
    <property type="project" value="UniProtKB-KW"/>
</dbReference>
<comment type="caution">
    <text evidence="18">The sequence shown here is derived from an EMBL/GenBank/DDBJ whole genome shotgun (WGS) entry which is preliminary data.</text>
</comment>
<dbReference type="GO" id="GO:0009252">
    <property type="term" value="P:peptidoglycan biosynthetic process"/>
    <property type="evidence" value="ECO:0007669"/>
    <property type="project" value="UniProtKB-UniRule"/>
</dbReference>
<name>A0A370Q3N8_9FLAO</name>
<dbReference type="InterPro" id="IPR000291">
    <property type="entry name" value="D-Ala_lig_Van_CS"/>
</dbReference>
<keyword evidence="7 16" id="KW-0547">Nucleotide-binding</keyword>
<comment type="catalytic activity">
    <reaction evidence="12 13">
        <text>2 D-alanine + ATP = D-alanyl-D-alanine + ADP + phosphate + H(+)</text>
        <dbReference type="Rhea" id="RHEA:11224"/>
        <dbReference type="ChEBI" id="CHEBI:15378"/>
        <dbReference type="ChEBI" id="CHEBI:30616"/>
        <dbReference type="ChEBI" id="CHEBI:43474"/>
        <dbReference type="ChEBI" id="CHEBI:57416"/>
        <dbReference type="ChEBI" id="CHEBI:57822"/>
        <dbReference type="ChEBI" id="CHEBI:456216"/>
        <dbReference type="EC" id="6.3.2.4"/>
    </reaction>
</comment>
<evidence type="ECO:0000256" key="3">
    <source>
        <dbReference type="ARBA" id="ARBA00010871"/>
    </source>
</evidence>
<dbReference type="AlphaFoldDB" id="A0A370Q3N8"/>
<dbReference type="HAMAP" id="MF_00047">
    <property type="entry name" value="Dala_Dala_lig"/>
    <property type="match status" value="1"/>
</dbReference>
<evidence type="ECO:0000256" key="10">
    <source>
        <dbReference type="ARBA" id="ARBA00022984"/>
    </source>
</evidence>
<organism evidence="18 19">
    <name type="scientific">Marinirhabdus gelatinilytica</name>
    <dbReference type="NCBI Taxonomy" id="1703343"/>
    <lineage>
        <taxon>Bacteria</taxon>
        <taxon>Pseudomonadati</taxon>
        <taxon>Bacteroidota</taxon>
        <taxon>Flavobacteriia</taxon>
        <taxon>Flavobacteriales</taxon>
        <taxon>Flavobacteriaceae</taxon>
    </lineage>
</organism>
<dbReference type="PANTHER" id="PTHR23132">
    <property type="entry name" value="D-ALANINE--D-ALANINE LIGASE"/>
    <property type="match status" value="1"/>
</dbReference>
<dbReference type="InterPro" id="IPR011761">
    <property type="entry name" value="ATP-grasp"/>
</dbReference>
<evidence type="ECO:0000256" key="5">
    <source>
        <dbReference type="ARBA" id="ARBA00022490"/>
    </source>
</evidence>
<comment type="subcellular location">
    <subcellularLocation>
        <location evidence="2 13">Cytoplasm</location>
    </subcellularLocation>
</comment>